<organism evidence="10 11">
    <name type="scientific">Penicillium decumbens</name>
    <dbReference type="NCBI Taxonomy" id="69771"/>
    <lineage>
        <taxon>Eukaryota</taxon>
        <taxon>Fungi</taxon>
        <taxon>Dikarya</taxon>
        <taxon>Ascomycota</taxon>
        <taxon>Pezizomycotina</taxon>
        <taxon>Eurotiomycetes</taxon>
        <taxon>Eurotiomycetidae</taxon>
        <taxon>Eurotiales</taxon>
        <taxon>Aspergillaceae</taxon>
        <taxon>Penicillium</taxon>
    </lineage>
</organism>
<feature type="transmembrane region" description="Helical" evidence="8">
    <location>
        <begin position="435"/>
        <end position="455"/>
    </location>
</feature>
<dbReference type="SUPFAM" id="SSF103473">
    <property type="entry name" value="MFS general substrate transporter"/>
    <property type="match status" value="1"/>
</dbReference>
<proteinExistence type="inferred from homology"/>
<gene>
    <name evidence="10" type="ORF">PENDEC_c015G02611</name>
</gene>
<protein>
    <recommendedName>
        <fullName evidence="9">Major facilitator superfamily (MFS) profile domain-containing protein</fullName>
    </recommendedName>
</protein>
<dbReference type="NCBIfam" id="TIGR00879">
    <property type="entry name" value="SP"/>
    <property type="match status" value="1"/>
</dbReference>
<dbReference type="PANTHER" id="PTHR48022:SF45">
    <property type="entry name" value="MAJOR FACILITATOR SUPERFAMILY (MFS) PROFILE DOMAIN-CONTAINING PROTEIN-RELATED"/>
    <property type="match status" value="1"/>
</dbReference>
<comment type="subcellular location">
    <subcellularLocation>
        <location evidence="1">Membrane</location>
        <topology evidence="1">Multi-pass membrane protein</topology>
    </subcellularLocation>
</comment>
<dbReference type="InterPro" id="IPR005828">
    <property type="entry name" value="MFS_sugar_transport-like"/>
</dbReference>
<evidence type="ECO:0000256" key="3">
    <source>
        <dbReference type="ARBA" id="ARBA00022448"/>
    </source>
</evidence>
<dbReference type="OrthoDB" id="6133115at2759"/>
<dbReference type="GO" id="GO:0005351">
    <property type="term" value="F:carbohydrate:proton symporter activity"/>
    <property type="evidence" value="ECO:0007669"/>
    <property type="project" value="TreeGrafter"/>
</dbReference>
<dbReference type="STRING" id="69771.A0A1V6P9C1"/>
<feature type="transmembrane region" description="Helical" evidence="8">
    <location>
        <begin position="183"/>
        <end position="205"/>
    </location>
</feature>
<evidence type="ECO:0000256" key="6">
    <source>
        <dbReference type="ARBA" id="ARBA00023136"/>
    </source>
</evidence>
<reference evidence="11" key="1">
    <citation type="journal article" date="2017" name="Nat. Microbiol.">
        <title>Global analysis of biosynthetic gene clusters reveals vast potential of secondary metabolite production in Penicillium species.</title>
        <authorList>
            <person name="Nielsen J.C."/>
            <person name="Grijseels S."/>
            <person name="Prigent S."/>
            <person name="Ji B."/>
            <person name="Dainat J."/>
            <person name="Nielsen K.F."/>
            <person name="Frisvad J.C."/>
            <person name="Workman M."/>
            <person name="Nielsen J."/>
        </authorList>
    </citation>
    <scope>NUCLEOTIDE SEQUENCE [LARGE SCALE GENOMIC DNA]</scope>
    <source>
        <strain evidence="11">IBT 11843</strain>
    </source>
</reference>
<feature type="transmembrane region" description="Helical" evidence="8">
    <location>
        <begin position="119"/>
        <end position="140"/>
    </location>
</feature>
<dbReference type="InterPro" id="IPR036259">
    <property type="entry name" value="MFS_trans_sf"/>
</dbReference>
<dbReference type="InterPro" id="IPR050360">
    <property type="entry name" value="MFS_Sugar_Transporters"/>
</dbReference>
<feature type="transmembrane region" description="Helical" evidence="8">
    <location>
        <begin position="152"/>
        <end position="171"/>
    </location>
</feature>
<evidence type="ECO:0000313" key="10">
    <source>
        <dbReference type="EMBL" id="OQD73407.1"/>
    </source>
</evidence>
<dbReference type="InterPro" id="IPR003663">
    <property type="entry name" value="Sugar/inositol_transpt"/>
</dbReference>
<feature type="transmembrane region" description="Helical" evidence="8">
    <location>
        <begin position="314"/>
        <end position="333"/>
    </location>
</feature>
<dbReference type="PRINTS" id="PR00171">
    <property type="entry name" value="SUGRTRNSPORT"/>
</dbReference>
<evidence type="ECO:0000256" key="4">
    <source>
        <dbReference type="ARBA" id="ARBA00022692"/>
    </source>
</evidence>
<evidence type="ECO:0000259" key="9">
    <source>
        <dbReference type="PROSITE" id="PS50850"/>
    </source>
</evidence>
<dbReference type="EMBL" id="MDYL01000015">
    <property type="protein sequence ID" value="OQD73407.1"/>
    <property type="molecule type" value="Genomic_DNA"/>
</dbReference>
<feature type="transmembrane region" description="Helical" evidence="8">
    <location>
        <begin position="94"/>
        <end position="113"/>
    </location>
</feature>
<keyword evidence="4 8" id="KW-0812">Transmembrane</keyword>
<keyword evidence="3 7" id="KW-0813">Transport</keyword>
<dbReference type="PANTHER" id="PTHR48022">
    <property type="entry name" value="PLASTIDIC GLUCOSE TRANSPORTER 4"/>
    <property type="match status" value="1"/>
</dbReference>
<feature type="transmembrane region" description="Helical" evidence="8">
    <location>
        <begin position="273"/>
        <end position="294"/>
    </location>
</feature>
<dbReference type="PROSITE" id="PS50850">
    <property type="entry name" value="MFS"/>
    <property type="match status" value="1"/>
</dbReference>
<dbReference type="GO" id="GO:0016020">
    <property type="term" value="C:membrane"/>
    <property type="evidence" value="ECO:0007669"/>
    <property type="project" value="UniProtKB-SubCell"/>
</dbReference>
<comment type="similarity">
    <text evidence="2 7">Belongs to the major facilitator superfamily. Sugar transporter (TC 2.A.1.1) family.</text>
</comment>
<keyword evidence="5 8" id="KW-1133">Transmembrane helix</keyword>
<comment type="caution">
    <text evidence="10">The sequence shown here is derived from an EMBL/GenBank/DDBJ whole genome shotgun (WGS) entry which is preliminary data.</text>
</comment>
<keyword evidence="11" id="KW-1185">Reference proteome</keyword>
<dbReference type="InterPro" id="IPR020846">
    <property type="entry name" value="MFS_dom"/>
</dbReference>
<evidence type="ECO:0000256" key="8">
    <source>
        <dbReference type="SAM" id="Phobius"/>
    </source>
</evidence>
<dbReference type="Gene3D" id="1.20.1250.20">
    <property type="entry name" value="MFS general substrate transporter like domains"/>
    <property type="match status" value="1"/>
</dbReference>
<sequence>MSSLGVRGNSLNIVAILGVLMPGIMSVGYNAASLGGMLSLGSFEKQFPEIDVDHAKDQSYTSSIQGTVVAVYAIGGFLGTASCIFLGDRLGRRWTMMVGSFAQIIGCILNATACTLIQLIVSRVTIGVGTGTLLATIPLWQSEISPAKKRGTHVVTKGIFSGLGCALALLLEYGMSFMGNSIAWRFPSAFPILLSAIVFVFAALLPDSPRWLIRQGRTTEAREVLAMLENTCVNDEIIEDKVKEVQASLDLAGGKRSLGQIFHMGPQRIFHRAILAAGPLLFLQLTGATVTTFYTTAIFEENLALDESTSRLLAGVYQLIGPIGGTVCVLAIEGFGRRKLLMASTIGNAICLALIASLGSLSGNIWASHGAVFFLFLFHFSYIIGFGGIPYLFATEIAPLHLRTTINSISISISWIFSILIANVTPLAFNVMGQRYFLVFAVLNALMTPAIYYLFPETSGRSLEEMDEIFALSRGVLDVVHLARKLPHRHQIEYQSEKKFDDDLKDPAALA</sequence>
<feature type="transmembrane region" description="Helical" evidence="8">
    <location>
        <begin position="69"/>
        <end position="87"/>
    </location>
</feature>
<evidence type="ECO:0000256" key="7">
    <source>
        <dbReference type="RuleBase" id="RU003346"/>
    </source>
</evidence>
<evidence type="ECO:0000313" key="11">
    <source>
        <dbReference type="Proteomes" id="UP000191522"/>
    </source>
</evidence>
<accession>A0A1V6P9C1</accession>
<feature type="transmembrane region" description="Helical" evidence="8">
    <location>
        <begin position="371"/>
        <end position="394"/>
    </location>
</feature>
<dbReference type="Proteomes" id="UP000191522">
    <property type="component" value="Unassembled WGS sequence"/>
</dbReference>
<keyword evidence="6 8" id="KW-0472">Membrane</keyword>
<feature type="transmembrane region" description="Helical" evidence="8">
    <location>
        <begin position="340"/>
        <end position="359"/>
    </location>
</feature>
<dbReference type="OMA" id="IFHMGPQ"/>
<dbReference type="AlphaFoldDB" id="A0A1V6P9C1"/>
<evidence type="ECO:0000256" key="5">
    <source>
        <dbReference type="ARBA" id="ARBA00022989"/>
    </source>
</evidence>
<evidence type="ECO:0000256" key="2">
    <source>
        <dbReference type="ARBA" id="ARBA00010992"/>
    </source>
</evidence>
<feature type="transmembrane region" description="Helical" evidence="8">
    <location>
        <begin position="12"/>
        <end position="32"/>
    </location>
</feature>
<feature type="domain" description="Major facilitator superfamily (MFS) profile" evidence="9">
    <location>
        <begin position="16"/>
        <end position="459"/>
    </location>
</feature>
<dbReference type="Pfam" id="PF00083">
    <property type="entry name" value="Sugar_tr"/>
    <property type="match status" value="1"/>
</dbReference>
<feature type="transmembrane region" description="Helical" evidence="8">
    <location>
        <begin position="406"/>
        <end position="429"/>
    </location>
</feature>
<name>A0A1V6P9C1_PENDC</name>
<evidence type="ECO:0000256" key="1">
    <source>
        <dbReference type="ARBA" id="ARBA00004141"/>
    </source>
</evidence>